<organism evidence="1 2">
    <name type="scientific">Anaeromyxobacter paludicola</name>
    <dbReference type="NCBI Taxonomy" id="2918171"/>
    <lineage>
        <taxon>Bacteria</taxon>
        <taxon>Pseudomonadati</taxon>
        <taxon>Myxococcota</taxon>
        <taxon>Myxococcia</taxon>
        <taxon>Myxococcales</taxon>
        <taxon>Cystobacterineae</taxon>
        <taxon>Anaeromyxobacteraceae</taxon>
        <taxon>Anaeromyxobacter</taxon>
    </lineage>
</organism>
<proteinExistence type="predicted"/>
<name>A0ABM7XBD9_9BACT</name>
<gene>
    <name evidence="1" type="ORF">AMPC_22600</name>
</gene>
<accession>A0ABM7XBD9</accession>
<protein>
    <submittedName>
        <fullName evidence="1">Uncharacterized protein</fullName>
    </submittedName>
</protein>
<dbReference type="EMBL" id="AP025592">
    <property type="protein sequence ID" value="BDG09147.1"/>
    <property type="molecule type" value="Genomic_DNA"/>
</dbReference>
<dbReference type="Proteomes" id="UP001162734">
    <property type="component" value="Chromosome"/>
</dbReference>
<reference evidence="2" key="1">
    <citation type="journal article" date="2022" name="Int. J. Syst. Evol. Microbiol.">
        <title>Anaeromyxobacter oryzae sp. nov., Anaeromyxobacter diazotrophicus sp. nov. and Anaeromyxobacter paludicola sp. nov., isolated from paddy soils.</title>
        <authorList>
            <person name="Itoh H."/>
            <person name="Xu Z."/>
            <person name="Mise K."/>
            <person name="Masuda Y."/>
            <person name="Ushijima N."/>
            <person name="Hayakawa C."/>
            <person name="Shiratori Y."/>
            <person name="Senoo K."/>
        </authorList>
    </citation>
    <scope>NUCLEOTIDE SEQUENCE [LARGE SCALE GENOMIC DNA]</scope>
    <source>
        <strain evidence="2">Red630</strain>
    </source>
</reference>
<dbReference type="RefSeq" id="WP_248340838.1">
    <property type="nucleotide sequence ID" value="NZ_AP025592.1"/>
</dbReference>
<sequence>MDQWVNIDGKWTAALADAFGEQRRPLIEVREFAPGRWSLSVTLSDSKVVMRCAAYQDQTAAQLAAVELAMKSLRDQHRTELERLWRRTLRDRSLRTA</sequence>
<evidence type="ECO:0000313" key="1">
    <source>
        <dbReference type="EMBL" id="BDG09147.1"/>
    </source>
</evidence>
<evidence type="ECO:0000313" key="2">
    <source>
        <dbReference type="Proteomes" id="UP001162734"/>
    </source>
</evidence>
<keyword evidence="2" id="KW-1185">Reference proteome</keyword>